<evidence type="ECO:0000313" key="1">
    <source>
        <dbReference type="EMBL" id="SHN32135.1"/>
    </source>
</evidence>
<dbReference type="EMBL" id="FRBK01000035">
    <property type="protein sequence ID" value="SHN32135.1"/>
    <property type="molecule type" value="Genomic_DNA"/>
</dbReference>
<evidence type="ECO:0000313" key="2">
    <source>
        <dbReference type="Proteomes" id="UP000184388"/>
    </source>
</evidence>
<reference evidence="2" key="1">
    <citation type="submission" date="2016-11" db="EMBL/GenBank/DDBJ databases">
        <authorList>
            <person name="Jaros S."/>
            <person name="Januszkiewicz K."/>
            <person name="Wedrychowicz H."/>
        </authorList>
    </citation>
    <scope>NUCLEOTIDE SEQUENCE [LARGE SCALE GENOMIC DNA]</scope>
    <source>
        <strain evidence="2">CGMCC 4.3555</strain>
    </source>
</reference>
<organism evidence="1 2">
    <name type="scientific">Streptomyces yunnanensis</name>
    <dbReference type="NCBI Taxonomy" id="156453"/>
    <lineage>
        <taxon>Bacteria</taxon>
        <taxon>Bacillati</taxon>
        <taxon>Actinomycetota</taxon>
        <taxon>Actinomycetes</taxon>
        <taxon>Kitasatosporales</taxon>
        <taxon>Streptomycetaceae</taxon>
        <taxon>Streptomyces</taxon>
    </lineage>
</organism>
<gene>
    <name evidence="1" type="ORF">SAMN05216268_13535</name>
</gene>
<protein>
    <submittedName>
        <fullName evidence="1">Uncharacterized protein</fullName>
    </submittedName>
</protein>
<accession>A0A9X8N977</accession>
<dbReference type="Proteomes" id="UP000184388">
    <property type="component" value="Unassembled WGS sequence"/>
</dbReference>
<comment type="caution">
    <text evidence="1">The sequence shown here is derived from an EMBL/GenBank/DDBJ whole genome shotgun (WGS) entry which is preliminary data.</text>
</comment>
<sequence length="55" mass="5951">MSTTRRPVRRTITVESMSIAISPIGAPLGATAVLTVERVIRPARRVSSHPITRLA</sequence>
<proteinExistence type="predicted"/>
<name>A0A9X8N977_9ACTN</name>
<dbReference type="AlphaFoldDB" id="A0A9X8N977"/>